<sequence length="66" mass="7059">MAATDGRGAADGLKGGRPGGLAYTPGALRAIFSGLSELELRRMRDEPEDSGRFGESFLWTALFQRA</sequence>
<protein>
    <submittedName>
        <fullName evidence="1">Uncharacterized protein</fullName>
    </submittedName>
</protein>
<evidence type="ECO:0000313" key="2">
    <source>
        <dbReference type="Proteomes" id="UP000516373"/>
    </source>
</evidence>
<evidence type="ECO:0000313" key="1">
    <source>
        <dbReference type="EMBL" id="BCL20108.1"/>
    </source>
</evidence>
<dbReference type="AlphaFoldDB" id="A0A7G1NAF4"/>
<gene>
    <name evidence="1" type="ORF">GCM10017668_19510</name>
</gene>
<dbReference type="RefSeq" id="WP_385862038.1">
    <property type="nucleotide sequence ID" value="NZ_AP023439.1"/>
</dbReference>
<organism evidence="1 2">
    <name type="scientific">Streptomyces tuirus</name>
    <dbReference type="NCBI Taxonomy" id="68278"/>
    <lineage>
        <taxon>Bacteria</taxon>
        <taxon>Bacillati</taxon>
        <taxon>Actinomycetota</taxon>
        <taxon>Actinomycetes</taxon>
        <taxon>Kitasatosporales</taxon>
        <taxon>Streptomycetaceae</taxon>
        <taxon>Streptomyces</taxon>
    </lineage>
</organism>
<dbReference type="Proteomes" id="UP000516373">
    <property type="component" value="Chromosome"/>
</dbReference>
<name>A0A7G1NAF4_9ACTN</name>
<dbReference type="KEGG" id="stui:GCM10017668_19510"/>
<proteinExistence type="predicted"/>
<dbReference type="EMBL" id="AP023439">
    <property type="protein sequence ID" value="BCL20108.1"/>
    <property type="molecule type" value="Genomic_DNA"/>
</dbReference>
<reference evidence="1 2" key="1">
    <citation type="journal article" date="2014" name="Int. J. Syst. Evol. Microbiol.">
        <title>Complete genome sequence of Corynebacterium casei LMG S-19264T (=DSM 44701T), isolated from a smear-ripened cheese.</title>
        <authorList>
            <consortium name="US DOE Joint Genome Institute (JGI-PGF)"/>
            <person name="Walter F."/>
            <person name="Albersmeier A."/>
            <person name="Kalinowski J."/>
            <person name="Ruckert C."/>
        </authorList>
    </citation>
    <scope>NUCLEOTIDE SEQUENCE [LARGE SCALE GENOMIC DNA]</scope>
    <source>
        <strain evidence="1 2">JCM 4255</strain>
    </source>
</reference>
<accession>A0A7G1NAF4</accession>